<dbReference type="EMBL" id="CADEBC010000488">
    <property type="protein sequence ID" value="CAB3236940.1"/>
    <property type="molecule type" value="Genomic_DNA"/>
</dbReference>
<evidence type="ECO:0000256" key="7">
    <source>
        <dbReference type="ARBA" id="ARBA00023157"/>
    </source>
</evidence>
<keyword evidence="5 10" id="KW-0378">Hydrolase</keyword>
<keyword evidence="6 10" id="KW-0720">Serine protease</keyword>
<dbReference type="Proteomes" id="UP000494106">
    <property type="component" value="Unassembled WGS sequence"/>
</dbReference>
<dbReference type="PRINTS" id="PR00722">
    <property type="entry name" value="CHYMOTRYPSIN"/>
</dbReference>
<feature type="signal peptide" evidence="11">
    <location>
        <begin position="1"/>
        <end position="20"/>
    </location>
</feature>
<keyword evidence="4 10" id="KW-0645">Protease</keyword>
<dbReference type="OrthoDB" id="414661at2759"/>
<dbReference type="InterPro" id="IPR001314">
    <property type="entry name" value="Peptidase_S1A"/>
</dbReference>
<evidence type="ECO:0000256" key="3">
    <source>
        <dbReference type="ARBA" id="ARBA00022525"/>
    </source>
</evidence>
<protein>
    <recommendedName>
        <fullName evidence="9">trypsin</fullName>
        <ecNumber evidence="9">3.4.21.4</ecNumber>
    </recommendedName>
</protein>
<dbReference type="InterPro" id="IPR001254">
    <property type="entry name" value="Trypsin_dom"/>
</dbReference>
<organism evidence="13 14">
    <name type="scientific">Arctia plantaginis</name>
    <name type="common">Wood tiger moth</name>
    <name type="synonym">Phalaena plantaginis</name>
    <dbReference type="NCBI Taxonomy" id="874455"/>
    <lineage>
        <taxon>Eukaryota</taxon>
        <taxon>Metazoa</taxon>
        <taxon>Ecdysozoa</taxon>
        <taxon>Arthropoda</taxon>
        <taxon>Hexapoda</taxon>
        <taxon>Insecta</taxon>
        <taxon>Pterygota</taxon>
        <taxon>Neoptera</taxon>
        <taxon>Endopterygota</taxon>
        <taxon>Lepidoptera</taxon>
        <taxon>Glossata</taxon>
        <taxon>Ditrysia</taxon>
        <taxon>Noctuoidea</taxon>
        <taxon>Erebidae</taxon>
        <taxon>Arctiinae</taxon>
        <taxon>Arctia</taxon>
    </lineage>
</organism>
<dbReference type="SUPFAM" id="SSF50494">
    <property type="entry name" value="Trypsin-like serine proteases"/>
    <property type="match status" value="1"/>
</dbReference>
<dbReference type="Pfam" id="PF00089">
    <property type="entry name" value="Trypsin"/>
    <property type="match status" value="1"/>
</dbReference>
<dbReference type="InterPro" id="IPR033116">
    <property type="entry name" value="TRYPSIN_SER"/>
</dbReference>
<evidence type="ECO:0000259" key="12">
    <source>
        <dbReference type="PROSITE" id="PS50240"/>
    </source>
</evidence>
<evidence type="ECO:0000256" key="8">
    <source>
        <dbReference type="ARBA" id="ARBA00036320"/>
    </source>
</evidence>
<dbReference type="AlphaFoldDB" id="A0A8S0ZUR5"/>
<dbReference type="Gene3D" id="2.40.10.10">
    <property type="entry name" value="Trypsin-like serine proteases"/>
    <property type="match status" value="1"/>
</dbReference>
<keyword evidence="3" id="KW-0964">Secreted</keyword>
<name>A0A8S0ZUR5_ARCPL</name>
<comment type="subcellular location">
    <subcellularLocation>
        <location evidence="1">Secreted</location>
    </subcellularLocation>
</comment>
<dbReference type="SMART" id="SM00020">
    <property type="entry name" value="Tryp_SPc"/>
    <property type="match status" value="1"/>
</dbReference>
<keyword evidence="7" id="KW-1015">Disulfide bond</keyword>
<dbReference type="GO" id="GO:0005576">
    <property type="term" value="C:extracellular region"/>
    <property type="evidence" value="ECO:0007669"/>
    <property type="project" value="UniProtKB-SubCell"/>
</dbReference>
<comment type="catalytic activity">
    <reaction evidence="8">
        <text>Preferential cleavage: Arg-|-Xaa, Lys-|-Xaa.</text>
        <dbReference type="EC" id="3.4.21.4"/>
    </reaction>
</comment>
<evidence type="ECO:0000256" key="11">
    <source>
        <dbReference type="SAM" id="SignalP"/>
    </source>
</evidence>
<comment type="caution">
    <text evidence="13">The sequence shown here is derived from an EMBL/GenBank/DDBJ whole genome shotgun (WGS) entry which is preliminary data.</text>
</comment>
<dbReference type="PANTHER" id="PTHR24276:SF91">
    <property type="entry name" value="AT26814P-RELATED"/>
    <property type="match status" value="1"/>
</dbReference>
<evidence type="ECO:0000256" key="1">
    <source>
        <dbReference type="ARBA" id="ARBA00004613"/>
    </source>
</evidence>
<evidence type="ECO:0000313" key="14">
    <source>
        <dbReference type="Proteomes" id="UP000494106"/>
    </source>
</evidence>
<accession>A0A8S0ZUR5</accession>
<feature type="domain" description="Peptidase S1" evidence="12">
    <location>
        <begin position="32"/>
        <end position="267"/>
    </location>
</feature>
<keyword evidence="14" id="KW-1185">Reference proteome</keyword>
<dbReference type="GO" id="GO:0016485">
    <property type="term" value="P:protein processing"/>
    <property type="evidence" value="ECO:0007669"/>
    <property type="project" value="UniProtKB-ARBA"/>
</dbReference>
<evidence type="ECO:0000256" key="6">
    <source>
        <dbReference type="ARBA" id="ARBA00022825"/>
    </source>
</evidence>
<evidence type="ECO:0000256" key="5">
    <source>
        <dbReference type="ARBA" id="ARBA00022801"/>
    </source>
</evidence>
<evidence type="ECO:0000256" key="9">
    <source>
        <dbReference type="ARBA" id="ARBA00038868"/>
    </source>
</evidence>
<proteinExistence type="inferred from homology"/>
<dbReference type="InterPro" id="IPR043504">
    <property type="entry name" value="Peptidase_S1_PA_chymotrypsin"/>
</dbReference>
<sequence>MHILFKTLFLFFACCCKVKSSPLQQTSDSARIVNGFQVDITEVPYQAALRRSSSNNGETIWNHVCGAVIISDKGVLTAAHCAPSRSTSLSSLGVRVGTSNRNSGGETYEISSIVAHEKYSPETLENDIALIKTVTSIVFSQSVSPIAVANQSLELPGGTEALVSGYGDTSYSGTSSQVLLAARVNIVAQDTCARAYLRLTSITSGMICAFASNPSRDACQGDSGGPLVAKNHLVGIVSFGEGCADALYPGVYTRVSEYNDWIADQLQ</sequence>
<reference evidence="13 14" key="1">
    <citation type="submission" date="2020-04" db="EMBL/GenBank/DDBJ databases">
        <authorList>
            <person name="Wallbank WR R."/>
            <person name="Pardo Diaz C."/>
            <person name="Kozak K."/>
            <person name="Martin S."/>
            <person name="Jiggins C."/>
            <person name="Moest M."/>
            <person name="Warren A I."/>
            <person name="Byers J.R.P. K."/>
            <person name="Montejo-Kovacevich G."/>
            <person name="Yen C E."/>
        </authorList>
    </citation>
    <scope>NUCLEOTIDE SEQUENCE [LARGE SCALE GENOMIC DNA]</scope>
</reference>
<dbReference type="EC" id="3.4.21.4" evidence="9"/>
<gene>
    <name evidence="13" type="ORF">APLA_LOCUS6772</name>
</gene>
<dbReference type="FunFam" id="2.40.10.10:FF:000047">
    <property type="entry name" value="Trypsin eta"/>
    <property type="match status" value="1"/>
</dbReference>
<evidence type="ECO:0000256" key="2">
    <source>
        <dbReference type="ARBA" id="ARBA00007664"/>
    </source>
</evidence>
<dbReference type="GO" id="GO:0004252">
    <property type="term" value="F:serine-type endopeptidase activity"/>
    <property type="evidence" value="ECO:0007669"/>
    <property type="project" value="UniProtKB-EC"/>
</dbReference>
<dbReference type="CDD" id="cd00190">
    <property type="entry name" value="Tryp_SPc"/>
    <property type="match status" value="1"/>
</dbReference>
<evidence type="ECO:0000256" key="4">
    <source>
        <dbReference type="ARBA" id="ARBA00022670"/>
    </source>
</evidence>
<dbReference type="PROSITE" id="PS00135">
    <property type="entry name" value="TRYPSIN_SER"/>
    <property type="match status" value="1"/>
</dbReference>
<feature type="chain" id="PRO_5035833038" description="trypsin" evidence="11">
    <location>
        <begin position="21"/>
        <end position="267"/>
    </location>
</feature>
<dbReference type="PROSITE" id="PS00134">
    <property type="entry name" value="TRYPSIN_HIS"/>
    <property type="match status" value="1"/>
</dbReference>
<dbReference type="PROSITE" id="PS50240">
    <property type="entry name" value="TRYPSIN_DOM"/>
    <property type="match status" value="1"/>
</dbReference>
<evidence type="ECO:0000313" key="13">
    <source>
        <dbReference type="EMBL" id="CAB3236940.1"/>
    </source>
</evidence>
<keyword evidence="11" id="KW-0732">Signal</keyword>
<dbReference type="PANTHER" id="PTHR24276">
    <property type="entry name" value="POLYSERASE-RELATED"/>
    <property type="match status" value="1"/>
</dbReference>
<dbReference type="InterPro" id="IPR050430">
    <property type="entry name" value="Peptidase_S1"/>
</dbReference>
<evidence type="ECO:0000256" key="10">
    <source>
        <dbReference type="RuleBase" id="RU363034"/>
    </source>
</evidence>
<comment type="similarity">
    <text evidence="2">Belongs to the peptidase S1 family.</text>
</comment>
<dbReference type="InterPro" id="IPR018114">
    <property type="entry name" value="TRYPSIN_HIS"/>
</dbReference>
<dbReference type="InterPro" id="IPR009003">
    <property type="entry name" value="Peptidase_S1_PA"/>
</dbReference>